<comment type="caution">
    <text evidence="4">The sequence shown here is derived from an EMBL/GenBank/DDBJ whole genome shotgun (WGS) entry which is preliminary data.</text>
</comment>
<evidence type="ECO:0000256" key="1">
    <source>
        <dbReference type="ARBA" id="ARBA00023125"/>
    </source>
</evidence>
<dbReference type="RefSeq" id="WP_175187075.1">
    <property type="nucleotide sequence ID" value="NZ_JABVZQ010000004.1"/>
</dbReference>
<dbReference type="InterPro" id="IPR004107">
    <property type="entry name" value="Integrase_SAM-like_N"/>
</dbReference>
<evidence type="ECO:0000256" key="2">
    <source>
        <dbReference type="SAM" id="MobiDB-lite"/>
    </source>
</evidence>
<accession>A0ABR9XPN2</accession>
<dbReference type="Pfam" id="PF13495">
    <property type="entry name" value="Phage_int_SAM_4"/>
    <property type="match status" value="1"/>
</dbReference>
<dbReference type="InterPro" id="IPR010998">
    <property type="entry name" value="Integrase_recombinase_N"/>
</dbReference>
<feature type="domain" description="Integrase SAM-like N-terminal" evidence="3">
    <location>
        <begin position="25"/>
        <end position="91"/>
    </location>
</feature>
<name>A0ABR9XPN2_9CHLB</name>
<evidence type="ECO:0000259" key="3">
    <source>
        <dbReference type="Pfam" id="PF13495"/>
    </source>
</evidence>
<protein>
    <submittedName>
        <fullName evidence="4">Phage integrase N-terminal SAM-like domain-containing protein</fullName>
    </submittedName>
</protein>
<evidence type="ECO:0000313" key="4">
    <source>
        <dbReference type="EMBL" id="MBF0636001.1"/>
    </source>
</evidence>
<reference evidence="4 5" key="1">
    <citation type="journal article" date="2020" name="Microorganisms">
        <title>Simultaneous Genome Sequencing of Prosthecochloris ethylica and Desulfuromonas acetoxidans within a Syntrophic Mixture Reveals Unique Pili and Protein Interactions.</title>
        <authorList>
            <person name="Kyndt J.A."/>
            <person name="Van Beeumen J.J."/>
            <person name="Meyer T.E."/>
        </authorList>
    </citation>
    <scope>NUCLEOTIDE SEQUENCE [LARGE SCALE GENOMIC DNA]</scope>
    <source>
        <strain evidence="4 5">N3</strain>
    </source>
</reference>
<sequence>MPPDTETRTPSGIASREGQHDSPKILESLRHALYVQHYSNRTTDTYCSWIRRFVRVHNLRHPKEMGETEINAFLARLAIEEKVSSSTYHHDLLYPCVELQADWCPNPS</sequence>
<evidence type="ECO:0000313" key="5">
    <source>
        <dbReference type="Proteomes" id="UP000619838"/>
    </source>
</evidence>
<keyword evidence="5" id="KW-1185">Reference proteome</keyword>
<gene>
    <name evidence="4" type="ORF">INT08_02215</name>
</gene>
<proteinExistence type="predicted"/>
<dbReference type="Proteomes" id="UP000619838">
    <property type="component" value="Unassembled WGS sequence"/>
</dbReference>
<organism evidence="4 5">
    <name type="scientific">Prosthecochloris ethylica</name>
    <dbReference type="NCBI Taxonomy" id="2743976"/>
    <lineage>
        <taxon>Bacteria</taxon>
        <taxon>Pseudomonadati</taxon>
        <taxon>Chlorobiota</taxon>
        <taxon>Chlorobiia</taxon>
        <taxon>Chlorobiales</taxon>
        <taxon>Chlorobiaceae</taxon>
        <taxon>Prosthecochloris</taxon>
    </lineage>
</organism>
<dbReference type="EMBL" id="JADGII010000002">
    <property type="protein sequence ID" value="MBF0636001.1"/>
    <property type="molecule type" value="Genomic_DNA"/>
</dbReference>
<dbReference type="Gene3D" id="1.10.150.130">
    <property type="match status" value="1"/>
</dbReference>
<feature type="region of interest" description="Disordered" evidence="2">
    <location>
        <begin position="1"/>
        <end position="21"/>
    </location>
</feature>
<keyword evidence="1" id="KW-0238">DNA-binding</keyword>